<dbReference type="InterPro" id="IPR001206">
    <property type="entry name" value="Diacylglycerol_kinase_cat_dom"/>
</dbReference>
<dbReference type="PANTHER" id="PTHR30492">
    <property type="entry name" value="METHYLGLYOXAL SYNTHASE"/>
    <property type="match status" value="1"/>
</dbReference>
<sequence length="302" mass="32783">MKVHAILNRHGGTLRTTDLELLSSAIRGEFQLHGHEAEVELVDGPEVGESIERQARRDDLDVLMVGGGDGTVSSAAAAVAGTQIALGILPAGTMNLFARSLQIPMGLDPAVKALANGRITDVDIASVNGRYFVHQFAVGMHARMVRTREKLDYSSRIGKMWASARAVVTAAGALPMVDLRFEIDGKAQVVRTPAVAISNNIYGDGHLPYADDPQGGKLGIYIMRATSRLAVLKTTVDMMRGAWKDTDNLTVITADEIVIEHRRSKSRNRSVMDGELRALDRRSEVKIHPRGLKVLVPEEATF</sequence>
<evidence type="ECO:0000313" key="2">
    <source>
        <dbReference type="EMBL" id="MBB3935856.1"/>
    </source>
</evidence>
<dbReference type="Proteomes" id="UP000531216">
    <property type="component" value="Unassembled WGS sequence"/>
</dbReference>
<dbReference type="InterPro" id="IPR004363">
    <property type="entry name" value="Methylgl_synth"/>
</dbReference>
<dbReference type="SUPFAM" id="SSF111331">
    <property type="entry name" value="NAD kinase/diacylglycerol kinase-like"/>
    <property type="match status" value="1"/>
</dbReference>
<dbReference type="OrthoDB" id="9815110at2"/>
<dbReference type="Pfam" id="PF19279">
    <property type="entry name" value="YegS_C"/>
    <property type="match status" value="1"/>
</dbReference>
<comment type="caution">
    <text evidence="2">The sequence shown here is derived from an EMBL/GenBank/DDBJ whole genome shotgun (WGS) entry which is preliminary data.</text>
</comment>
<dbReference type="GO" id="GO:0016301">
    <property type="term" value="F:kinase activity"/>
    <property type="evidence" value="ECO:0007669"/>
    <property type="project" value="UniProtKB-KW"/>
</dbReference>
<evidence type="ECO:0000313" key="3">
    <source>
        <dbReference type="Proteomes" id="UP000531216"/>
    </source>
</evidence>
<dbReference type="PROSITE" id="PS50146">
    <property type="entry name" value="DAGK"/>
    <property type="match status" value="1"/>
</dbReference>
<dbReference type="InterPro" id="IPR016064">
    <property type="entry name" value="NAD/diacylglycerol_kinase_sf"/>
</dbReference>
<dbReference type="GO" id="GO:0008929">
    <property type="term" value="F:methylglyoxal synthase activity"/>
    <property type="evidence" value="ECO:0007669"/>
    <property type="project" value="InterPro"/>
</dbReference>
<keyword evidence="3" id="KW-1185">Reference proteome</keyword>
<dbReference type="InterPro" id="IPR017438">
    <property type="entry name" value="ATP-NAD_kinase_N"/>
</dbReference>
<dbReference type="EMBL" id="JACIDO010000003">
    <property type="protein sequence ID" value="MBB3935856.1"/>
    <property type="molecule type" value="Genomic_DNA"/>
</dbReference>
<keyword evidence="2" id="KW-0808">Transferase</keyword>
<dbReference type="Gene3D" id="3.40.50.10330">
    <property type="entry name" value="Probable inorganic polyphosphate/atp-NAD kinase, domain 1"/>
    <property type="match status" value="1"/>
</dbReference>
<dbReference type="SMART" id="SM00046">
    <property type="entry name" value="DAGKc"/>
    <property type="match status" value="1"/>
</dbReference>
<feature type="domain" description="DAGKc" evidence="1">
    <location>
        <begin position="1"/>
        <end position="131"/>
    </location>
</feature>
<reference evidence="2 3" key="1">
    <citation type="submission" date="2020-08" db="EMBL/GenBank/DDBJ databases">
        <title>Genomic Encyclopedia of Type Strains, Phase IV (KMG-IV): sequencing the most valuable type-strain genomes for metagenomic binning, comparative biology and taxonomic classification.</title>
        <authorList>
            <person name="Goeker M."/>
        </authorList>
    </citation>
    <scope>NUCLEOTIDE SEQUENCE [LARGE SCALE GENOMIC DNA]</scope>
    <source>
        <strain evidence="2 3">DSM 25024</strain>
    </source>
</reference>
<dbReference type="Gene3D" id="2.60.200.40">
    <property type="match status" value="1"/>
</dbReference>
<accession>A0A7W6BPT1</accession>
<dbReference type="GO" id="GO:0019242">
    <property type="term" value="P:methylglyoxal biosynthetic process"/>
    <property type="evidence" value="ECO:0007669"/>
    <property type="project" value="InterPro"/>
</dbReference>
<dbReference type="AlphaFoldDB" id="A0A7W6BPT1"/>
<dbReference type="PANTHER" id="PTHR30492:SF0">
    <property type="entry name" value="METHYLGLYOXAL SYNTHASE"/>
    <property type="match status" value="1"/>
</dbReference>
<gene>
    <name evidence="2" type="ORF">GGR05_002000</name>
</gene>
<dbReference type="InterPro" id="IPR045540">
    <property type="entry name" value="YegS/DAGK_C"/>
</dbReference>
<name>A0A7W6BPT1_9HYPH</name>
<dbReference type="RefSeq" id="WP_090961169.1">
    <property type="nucleotide sequence ID" value="NZ_FOOA01000003.1"/>
</dbReference>
<keyword evidence="2" id="KW-0418">Kinase</keyword>
<proteinExistence type="predicted"/>
<evidence type="ECO:0000259" key="1">
    <source>
        <dbReference type="PROSITE" id="PS50146"/>
    </source>
</evidence>
<dbReference type="Pfam" id="PF00781">
    <property type="entry name" value="DAGK_cat"/>
    <property type="match status" value="1"/>
</dbReference>
<dbReference type="GO" id="GO:0005829">
    <property type="term" value="C:cytosol"/>
    <property type="evidence" value="ECO:0007669"/>
    <property type="project" value="TreeGrafter"/>
</dbReference>
<protein>
    <submittedName>
        <fullName evidence="2">Diacylglycerol kinase family enzyme</fullName>
    </submittedName>
</protein>
<organism evidence="2 3">
    <name type="scientific">Aureimonas phyllosphaerae</name>
    <dbReference type="NCBI Taxonomy" id="1166078"/>
    <lineage>
        <taxon>Bacteria</taxon>
        <taxon>Pseudomonadati</taxon>
        <taxon>Pseudomonadota</taxon>
        <taxon>Alphaproteobacteria</taxon>
        <taxon>Hyphomicrobiales</taxon>
        <taxon>Aurantimonadaceae</taxon>
        <taxon>Aureimonas</taxon>
    </lineage>
</organism>